<evidence type="ECO:0000313" key="3">
    <source>
        <dbReference type="Proteomes" id="UP000031668"/>
    </source>
</evidence>
<keyword evidence="1" id="KW-1133">Transmembrane helix</keyword>
<dbReference type="AlphaFoldDB" id="A0A0C2JZI2"/>
<feature type="transmembrane region" description="Helical" evidence="1">
    <location>
        <begin position="80"/>
        <end position="102"/>
    </location>
</feature>
<name>A0A0C2JZI2_THEKT</name>
<protein>
    <submittedName>
        <fullName evidence="2">Uncharacterized protein</fullName>
    </submittedName>
</protein>
<comment type="caution">
    <text evidence="2">The sequence shown here is derived from an EMBL/GenBank/DDBJ whole genome shotgun (WGS) entry which is preliminary data.</text>
</comment>
<sequence>MKGSVEDLQVPSLLPSSSQTYPGGMSLIQITIPPAEVFCETVFELFGYFEFPRPAQGLIQAFSNLEIGLFLPATMMKSMFVALLGYLVFASLGSLSPLTTLLCRPEHDASPFPHHKLEKQVKKTIQRLC</sequence>
<keyword evidence="3" id="KW-1185">Reference proteome</keyword>
<dbReference type="Proteomes" id="UP000031668">
    <property type="component" value="Unassembled WGS sequence"/>
</dbReference>
<reference evidence="2 3" key="1">
    <citation type="journal article" date="2014" name="Genome Biol. Evol.">
        <title>The genome of the myxosporean Thelohanellus kitauei shows adaptations to nutrient acquisition within its fish host.</title>
        <authorList>
            <person name="Yang Y."/>
            <person name="Xiong J."/>
            <person name="Zhou Z."/>
            <person name="Huo F."/>
            <person name="Miao W."/>
            <person name="Ran C."/>
            <person name="Liu Y."/>
            <person name="Zhang J."/>
            <person name="Feng J."/>
            <person name="Wang M."/>
            <person name="Wang M."/>
            <person name="Wang L."/>
            <person name="Yao B."/>
        </authorList>
    </citation>
    <scope>NUCLEOTIDE SEQUENCE [LARGE SCALE GENOMIC DNA]</scope>
    <source>
        <strain evidence="2">Wuqing</strain>
    </source>
</reference>
<evidence type="ECO:0000313" key="2">
    <source>
        <dbReference type="EMBL" id="KII75083.1"/>
    </source>
</evidence>
<dbReference type="EMBL" id="JWZT01000046">
    <property type="protein sequence ID" value="KII75083.1"/>
    <property type="molecule type" value="Genomic_DNA"/>
</dbReference>
<keyword evidence="1" id="KW-0472">Membrane</keyword>
<gene>
    <name evidence="2" type="ORF">RF11_03155</name>
</gene>
<accession>A0A0C2JZI2</accession>
<organism evidence="2 3">
    <name type="scientific">Thelohanellus kitauei</name>
    <name type="common">Myxosporean</name>
    <dbReference type="NCBI Taxonomy" id="669202"/>
    <lineage>
        <taxon>Eukaryota</taxon>
        <taxon>Metazoa</taxon>
        <taxon>Cnidaria</taxon>
        <taxon>Myxozoa</taxon>
        <taxon>Myxosporea</taxon>
        <taxon>Bivalvulida</taxon>
        <taxon>Platysporina</taxon>
        <taxon>Myxobolidae</taxon>
        <taxon>Thelohanellus</taxon>
    </lineage>
</organism>
<evidence type="ECO:0000256" key="1">
    <source>
        <dbReference type="SAM" id="Phobius"/>
    </source>
</evidence>
<keyword evidence="1" id="KW-0812">Transmembrane</keyword>
<proteinExistence type="predicted"/>